<evidence type="ECO:0000313" key="3">
    <source>
        <dbReference type="Proteomes" id="UP000626109"/>
    </source>
</evidence>
<reference evidence="2" key="1">
    <citation type="submission" date="2021-02" db="EMBL/GenBank/DDBJ databases">
        <authorList>
            <person name="Dougan E. K."/>
            <person name="Rhodes N."/>
            <person name="Thang M."/>
            <person name="Chan C."/>
        </authorList>
    </citation>
    <scope>NUCLEOTIDE SEQUENCE</scope>
</reference>
<dbReference type="AlphaFoldDB" id="A0A813GCU9"/>
<dbReference type="EMBL" id="CAJNNW010000061">
    <property type="protein sequence ID" value="CAE8622814.1"/>
    <property type="molecule type" value="Genomic_DNA"/>
</dbReference>
<proteinExistence type="predicted"/>
<accession>A0A813GCU9</accession>
<gene>
    <name evidence="2" type="ORF">PGLA2088_LOCUS106</name>
</gene>
<evidence type="ECO:0000313" key="2">
    <source>
        <dbReference type="EMBL" id="CAE8622814.1"/>
    </source>
</evidence>
<evidence type="ECO:0008006" key="4">
    <source>
        <dbReference type="Google" id="ProtNLM"/>
    </source>
</evidence>
<evidence type="ECO:0000256" key="1">
    <source>
        <dbReference type="SAM" id="SignalP"/>
    </source>
</evidence>
<name>A0A813GCU9_POLGL</name>
<comment type="caution">
    <text evidence="2">The sequence shown here is derived from an EMBL/GenBank/DDBJ whole genome shotgun (WGS) entry which is preliminary data.</text>
</comment>
<feature type="signal peptide" evidence="1">
    <location>
        <begin position="1"/>
        <end position="29"/>
    </location>
</feature>
<feature type="chain" id="PRO_5032293945" description="Secreted protein" evidence="1">
    <location>
        <begin position="30"/>
        <end position="142"/>
    </location>
</feature>
<organism evidence="2 3">
    <name type="scientific">Polarella glacialis</name>
    <name type="common">Dinoflagellate</name>
    <dbReference type="NCBI Taxonomy" id="89957"/>
    <lineage>
        <taxon>Eukaryota</taxon>
        <taxon>Sar</taxon>
        <taxon>Alveolata</taxon>
        <taxon>Dinophyceae</taxon>
        <taxon>Suessiales</taxon>
        <taxon>Suessiaceae</taxon>
        <taxon>Polarella</taxon>
    </lineage>
</organism>
<dbReference type="Proteomes" id="UP000626109">
    <property type="component" value="Unassembled WGS sequence"/>
</dbReference>
<protein>
    <recommendedName>
        <fullName evidence="4">Secreted protein</fullName>
    </recommendedName>
</protein>
<keyword evidence="1" id="KW-0732">Signal</keyword>
<sequence>MLLLLLSLEFLSLLLLLVLLSKGMHSLAASTLPKKITNAHSNLRGCFTIEDIYLQGTHHTARGHSAALDVQQGRPGKGCSPQQGQKLQLCMLGRVISISPKCKRGVHCPLPLRAAARPSGQSEQVVLPCAAALPGEHKLHCC</sequence>